<evidence type="ECO:0000256" key="7">
    <source>
        <dbReference type="SAM" id="MobiDB-lite"/>
    </source>
</evidence>
<dbReference type="AlphaFoldDB" id="A0A167VIB3"/>
<dbReference type="InterPro" id="IPR042081">
    <property type="entry name" value="RNA_2'-PTrans_C"/>
</dbReference>
<evidence type="ECO:0000256" key="4">
    <source>
        <dbReference type="ARBA" id="ARBA00022679"/>
    </source>
</evidence>
<gene>
    <name evidence="8" type="ORF">AAP_05478</name>
</gene>
<dbReference type="GO" id="GO:0006388">
    <property type="term" value="P:tRNA splicing, via endonucleolytic cleavage and ligation"/>
    <property type="evidence" value="ECO:0007669"/>
    <property type="project" value="TreeGrafter"/>
</dbReference>
<keyword evidence="4 8" id="KW-0808">Transferase</keyword>
<evidence type="ECO:0000256" key="6">
    <source>
        <dbReference type="ARBA" id="ARBA00047949"/>
    </source>
</evidence>
<dbReference type="PANTHER" id="PTHR12684:SF2">
    <property type="entry name" value="TRNA 2'-PHOSPHOTRANSFERASE 1"/>
    <property type="match status" value="1"/>
</dbReference>
<organism evidence="8 9">
    <name type="scientific">Ascosphaera apis ARSEF 7405</name>
    <dbReference type="NCBI Taxonomy" id="392613"/>
    <lineage>
        <taxon>Eukaryota</taxon>
        <taxon>Fungi</taxon>
        <taxon>Dikarya</taxon>
        <taxon>Ascomycota</taxon>
        <taxon>Pezizomycotina</taxon>
        <taxon>Eurotiomycetes</taxon>
        <taxon>Eurotiomycetidae</taxon>
        <taxon>Onygenales</taxon>
        <taxon>Ascosphaeraceae</taxon>
        <taxon>Ascosphaera</taxon>
    </lineage>
</organism>
<comment type="similarity">
    <text evidence="2">Belongs to the KptA/TPT1 family.</text>
</comment>
<evidence type="ECO:0000256" key="1">
    <source>
        <dbReference type="ARBA" id="ARBA00003343"/>
    </source>
</evidence>
<proteinExistence type="inferred from homology"/>
<accession>A0A167VIB3</accession>
<reference evidence="8 9" key="1">
    <citation type="journal article" date="2016" name="Genome Biol. Evol.">
        <title>Divergent and convergent evolution of fungal pathogenicity.</title>
        <authorList>
            <person name="Shang Y."/>
            <person name="Xiao G."/>
            <person name="Zheng P."/>
            <person name="Cen K."/>
            <person name="Zhan S."/>
            <person name="Wang C."/>
        </authorList>
    </citation>
    <scope>NUCLEOTIDE SEQUENCE [LARGE SCALE GENOMIC DNA]</scope>
    <source>
        <strain evidence="8 9">ARSEF 7405</strain>
    </source>
</reference>
<comment type="catalytic activity">
    <reaction evidence="6">
        <text>2'-phospho-[ligated tRNA] + NAD(+) = mature tRNA + ADP-alpha-D-ribose 1'',2''-cyclic phosphate + nicotinamide</text>
        <dbReference type="Rhea" id="RHEA:23324"/>
        <dbReference type="Rhea" id="RHEA-COMP:11106"/>
        <dbReference type="Rhea" id="RHEA-COMP:11107"/>
        <dbReference type="ChEBI" id="CHEBI:17154"/>
        <dbReference type="ChEBI" id="CHEBI:57540"/>
        <dbReference type="ChEBI" id="CHEBI:76596"/>
        <dbReference type="ChEBI" id="CHEBI:82883"/>
        <dbReference type="ChEBI" id="CHEBI:85027"/>
        <dbReference type="EC" id="2.7.1.160"/>
    </reaction>
</comment>
<protein>
    <recommendedName>
        <fullName evidence="3">2'-phosphotransferase</fullName>
        <ecNumber evidence="3">2.7.1.160</ecNumber>
    </recommendedName>
</protein>
<dbReference type="PANTHER" id="PTHR12684">
    <property type="entry name" value="PUTATIVE PHOSPHOTRANSFERASE"/>
    <property type="match status" value="1"/>
</dbReference>
<dbReference type="Gene3D" id="1.10.10.970">
    <property type="entry name" value="RNA 2'-phosphotransferase, Tpt1/KptA family, N-terminal domain"/>
    <property type="match status" value="1"/>
</dbReference>
<evidence type="ECO:0000313" key="8">
    <source>
        <dbReference type="EMBL" id="KZZ87567.1"/>
    </source>
</evidence>
<feature type="region of interest" description="Disordered" evidence="7">
    <location>
        <begin position="300"/>
        <end position="328"/>
    </location>
</feature>
<sequence length="328" mass="35625">MSKSGRGRGPVGRDVQISKAMSLLLRHAADKEGVHIDAQGYANVADVLAWRKLKSLKVTFEEVLAAVDTSDKKRFALLYNSTINENDETAQESEAETEAVESEDPFAATSRALEVAKSKKDMDPSHFLIRATQGHSLKTVEAAQLLKQIVLPGDSRATQNDATITTSVPETVVHGTFHGAWQQILDAGGLKPMSRNHVHFATGPALASIMPDGPEGKTIIKNDTGKSQGVISGMRKDAQILIYIDINRALASGVPFWISENGVVLSEGIDTEVNGTTSKLVPLEFFDVVVERQKGTGLLMRQGKPTMDTPEWMKNAPLPHGKNRPKRP</sequence>
<dbReference type="EC" id="2.7.1.160" evidence="3"/>
<dbReference type="Proteomes" id="UP000242877">
    <property type="component" value="Unassembled WGS sequence"/>
</dbReference>
<evidence type="ECO:0000256" key="5">
    <source>
        <dbReference type="ARBA" id="ARBA00023027"/>
    </source>
</evidence>
<dbReference type="InterPro" id="IPR042080">
    <property type="entry name" value="RNA_2'-PTrans_N"/>
</dbReference>
<name>A0A167VIB3_9EURO</name>
<dbReference type="InterPro" id="IPR002745">
    <property type="entry name" value="Ptrans_KptA/Tpt1"/>
</dbReference>
<comment type="function">
    <text evidence="1">Catalyzes the last step of tRNA splicing, the transfer of the splice junction 2'-phosphate from ligated tRNA to NAD to produce ADP-ribose 1''-2'' cyclic phosphate.</text>
</comment>
<dbReference type="Pfam" id="PF01885">
    <property type="entry name" value="PTS_2-RNA"/>
    <property type="match status" value="1"/>
</dbReference>
<keyword evidence="5" id="KW-0520">NAD</keyword>
<dbReference type="EMBL" id="AZGZ01000032">
    <property type="protein sequence ID" value="KZZ87567.1"/>
    <property type="molecule type" value="Genomic_DNA"/>
</dbReference>
<dbReference type="OrthoDB" id="419694at2759"/>
<dbReference type="GO" id="GO:0000215">
    <property type="term" value="F:tRNA 2'-phosphotransferase activity"/>
    <property type="evidence" value="ECO:0007669"/>
    <property type="project" value="UniProtKB-EC"/>
</dbReference>
<comment type="caution">
    <text evidence="8">The sequence shown here is derived from an EMBL/GenBank/DDBJ whole genome shotgun (WGS) entry which is preliminary data.</text>
</comment>
<dbReference type="Gene3D" id="3.20.170.30">
    <property type="match status" value="1"/>
</dbReference>
<evidence type="ECO:0000313" key="9">
    <source>
        <dbReference type="Proteomes" id="UP000242877"/>
    </source>
</evidence>
<dbReference type="SUPFAM" id="SSF56399">
    <property type="entry name" value="ADP-ribosylation"/>
    <property type="match status" value="1"/>
</dbReference>
<evidence type="ECO:0000256" key="2">
    <source>
        <dbReference type="ARBA" id="ARBA00009836"/>
    </source>
</evidence>
<dbReference type="VEuPathDB" id="FungiDB:AAP_05478"/>
<keyword evidence="9" id="KW-1185">Reference proteome</keyword>
<evidence type="ECO:0000256" key="3">
    <source>
        <dbReference type="ARBA" id="ARBA00012007"/>
    </source>
</evidence>